<reference evidence="3" key="1">
    <citation type="submission" date="2015-10" db="EMBL/GenBank/DDBJ databases">
        <authorList>
            <person name="Ju K.-S."/>
            <person name="Doroghazi J.R."/>
            <person name="Metcalf W.W."/>
        </authorList>
    </citation>
    <scope>NUCLEOTIDE SEQUENCE [LARGE SCALE GENOMIC DNA]</scope>
    <source>
        <strain evidence="3">NRRL F-8817</strain>
    </source>
</reference>
<accession>A0A0X3XD30</accession>
<sequence length="121" mass="12890">MNECRVESMPVLVLLGVLALVIGGCACVVWAERGGPRWARSVATVTPPAGELLRRSGRASANSSPADAYADAMDDEFNQRFPWFVDHWGGPNTPGCRPCTSPGASGRWGSASPSRTLRFSP</sequence>
<feature type="region of interest" description="Disordered" evidence="1">
    <location>
        <begin position="95"/>
        <end position="121"/>
    </location>
</feature>
<evidence type="ECO:0000256" key="1">
    <source>
        <dbReference type="SAM" id="MobiDB-lite"/>
    </source>
</evidence>
<name>A0A0X3XD30_STRVO</name>
<evidence type="ECO:0000313" key="3">
    <source>
        <dbReference type="Proteomes" id="UP000053413"/>
    </source>
</evidence>
<dbReference type="EMBL" id="LLZJ01000004">
    <property type="protein sequence ID" value="KUL66988.1"/>
    <property type="molecule type" value="Genomic_DNA"/>
</dbReference>
<gene>
    <name evidence="2" type="ORF">ADL28_02500</name>
</gene>
<dbReference type="Proteomes" id="UP000053413">
    <property type="component" value="Unassembled WGS sequence"/>
</dbReference>
<feature type="compositionally biased region" description="Polar residues" evidence="1">
    <location>
        <begin position="111"/>
        <end position="121"/>
    </location>
</feature>
<comment type="caution">
    <text evidence="2">The sequence shown here is derived from an EMBL/GenBank/DDBJ whole genome shotgun (WGS) entry which is preliminary data.</text>
</comment>
<dbReference type="AlphaFoldDB" id="A0A0X3XD30"/>
<proteinExistence type="predicted"/>
<dbReference type="PROSITE" id="PS51257">
    <property type="entry name" value="PROKAR_LIPOPROTEIN"/>
    <property type="match status" value="1"/>
</dbReference>
<organism evidence="2 3">
    <name type="scientific">Streptomyces violaceusniger</name>
    <dbReference type="NCBI Taxonomy" id="68280"/>
    <lineage>
        <taxon>Bacteria</taxon>
        <taxon>Bacillati</taxon>
        <taxon>Actinomycetota</taxon>
        <taxon>Actinomycetes</taxon>
        <taxon>Kitasatosporales</taxon>
        <taxon>Streptomycetaceae</taxon>
        <taxon>Streptomyces</taxon>
        <taxon>Streptomyces violaceusniger group</taxon>
    </lineage>
</organism>
<evidence type="ECO:0000313" key="2">
    <source>
        <dbReference type="EMBL" id="KUL66988.1"/>
    </source>
</evidence>
<protein>
    <submittedName>
        <fullName evidence="2">Uncharacterized protein</fullName>
    </submittedName>
</protein>